<dbReference type="GO" id="GO:0005886">
    <property type="term" value="C:plasma membrane"/>
    <property type="evidence" value="ECO:0007669"/>
    <property type="project" value="TreeGrafter"/>
</dbReference>
<dbReference type="Pfam" id="PF05949">
    <property type="entry name" value="DUF881"/>
    <property type="match status" value="1"/>
</dbReference>
<keyword evidence="1" id="KW-0472">Membrane</keyword>
<keyword evidence="1" id="KW-0812">Transmembrane</keyword>
<protein>
    <submittedName>
        <fullName evidence="2">Unannotated protein</fullName>
    </submittedName>
</protein>
<sequence length="277" mass="30122">MSGLPPIPVTEREDSMRLLYLVLDDANHTFGPPIPKGQKPRFRSVTAGVSLFIVIGIFFGIAVGLTRELVPIQETTRQELQKRILATQEQLLVTQALLADQLETLDSVRSDVSNQSNLIQRINNNIAQLNQVSGYTEIRGDGLRVTIQASVNPSLEDGVDLGVVIDSDIARVVNGLFAHGGIAASINGNRITSTTAIRSAGEAILVGYQKLIPPYEILAIGNANRMLRELTAGDTGKDITEISERYGVRFITTEVSQISIPASITPLRNRVSVRIIK</sequence>
<reference evidence="2" key="1">
    <citation type="submission" date="2020-05" db="EMBL/GenBank/DDBJ databases">
        <authorList>
            <person name="Chiriac C."/>
            <person name="Salcher M."/>
            <person name="Ghai R."/>
            <person name="Kavagutti S V."/>
        </authorList>
    </citation>
    <scope>NUCLEOTIDE SEQUENCE</scope>
</reference>
<dbReference type="EMBL" id="CAEZTT010000141">
    <property type="protein sequence ID" value="CAB4583030.1"/>
    <property type="molecule type" value="Genomic_DNA"/>
</dbReference>
<name>A0A6J6F2G4_9ZZZZ</name>
<dbReference type="PANTHER" id="PTHR37313">
    <property type="entry name" value="UPF0749 PROTEIN RV1825"/>
    <property type="match status" value="1"/>
</dbReference>
<keyword evidence="1" id="KW-1133">Transmembrane helix</keyword>
<evidence type="ECO:0000313" key="2">
    <source>
        <dbReference type="EMBL" id="CAB4583030.1"/>
    </source>
</evidence>
<dbReference type="PANTHER" id="PTHR37313:SF1">
    <property type="entry name" value="UPF0749 PROTEIN RV1823"/>
    <property type="match status" value="1"/>
</dbReference>
<proteinExistence type="predicted"/>
<organism evidence="2">
    <name type="scientific">freshwater metagenome</name>
    <dbReference type="NCBI Taxonomy" id="449393"/>
    <lineage>
        <taxon>unclassified sequences</taxon>
        <taxon>metagenomes</taxon>
        <taxon>ecological metagenomes</taxon>
    </lineage>
</organism>
<dbReference type="InterPro" id="IPR010273">
    <property type="entry name" value="DUF881"/>
</dbReference>
<feature type="transmembrane region" description="Helical" evidence="1">
    <location>
        <begin position="45"/>
        <end position="65"/>
    </location>
</feature>
<accession>A0A6J6F2G4</accession>
<dbReference type="AlphaFoldDB" id="A0A6J6F2G4"/>
<evidence type="ECO:0000256" key="1">
    <source>
        <dbReference type="SAM" id="Phobius"/>
    </source>
</evidence>
<gene>
    <name evidence="2" type="ORF">UFOPK1726_01047</name>
</gene>
<dbReference type="Gene3D" id="3.30.70.1880">
    <property type="entry name" value="Protein of unknown function DUF881"/>
    <property type="match status" value="1"/>
</dbReference>